<dbReference type="EMBL" id="JAFMNU010000232">
    <property type="protein sequence ID" value="MBO0624701.1"/>
    <property type="molecule type" value="Genomic_DNA"/>
</dbReference>
<dbReference type="PROSITE" id="PS50943">
    <property type="entry name" value="HTH_CROC1"/>
    <property type="match status" value="1"/>
</dbReference>
<sequence length="226" mass="25868">MQIDDANIACMNKKNNIPRGIPDLGKRLRLFRKSFGYSAQALAELIKSKHEDSSITRQVIFNIENGRKTDLTITELVYISDAMGLPYSALLCDLTQPFLPIQSGPFMGKNTYDVIDDFDPRKTEIAINDEWPEINQYLDAATELIQNIAKFQFARHAFLENWGKNDETVQIQLMTMEAALSFMEADIKDLQDEDVYIPKRLSKKVSDAKTEYETFKAKKANNTKKQ</sequence>
<feature type="domain" description="HTH cro/C1-type" evidence="1">
    <location>
        <begin position="28"/>
        <end position="90"/>
    </location>
</feature>
<dbReference type="InterPro" id="IPR010982">
    <property type="entry name" value="Lambda_DNA-bd_dom_sf"/>
</dbReference>
<comment type="caution">
    <text evidence="2">The sequence shown here is derived from an EMBL/GenBank/DDBJ whole genome shotgun (WGS) entry which is preliminary data.</text>
</comment>
<reference evidence="2" key="1">
    <citation type="submission" date="2021-03" db="EMBL/GenBank/DDBJ databases">
        <title>Genome sequence of Bifidobacterium asteroides strain wkB204 isolated from a honey bee gut.</title>
        <authorList>
            <person name="Motta E.V.S."/>
            <person name="Kwong W.K."/>
            <person name="Moran N.A."/>
        </authorList>
    </citation>
    <scope>NUCLEOTIDE SEQUENCE</scope>
    <source>
        <strain evidence="2">WkB204</strain>
    </source>
</reference>
<dbReference type="SUPFAM" id="SSF47413">
    <property type="entry name" value="lambda repressor-like DNA-binding domains"/>
    <property type="match status" value="1"/>
</dbReference>
<accession>A0ABS3IWF8</accession>
<name>A0ABS3IWF8_9BIFI</name>
<dbReference type="Proteomes" id="UP000664299">
    <property type="component" value="Unassembled WGS sequence"/>
</dbReference>
<dbReference type="SMART" id="SM00530">
    <property type="entry name" value="HTH_XRE"/>
    <property type="match status" value="1"/>
</dbReference>
<gene>
    <name evidence="2" type="ORF">J1F30_10160</name>
</gene>
<protein>
    <submittedName>
        <fullName evidence="2">Helix-turn-helix transcriptional regulator</fullName>
    </submittedName>
</protein>
<proteinExistence type="predicted"/>
<evidence type="ECO:0000313" key="3">
    <source>
        <dbReference type="Proteomes" id="UP000664299"/>
    </source>
</evidence>
<dbReference type="Gene3D" id="1.10.260.40">
    <property type="entry name" value="lambda repressor-like DNA-binding domains"/>
    <property type="match status" value="1"/>
</dbReference>
<dbReference type="Pfam" id="PF01381">
    <property type="entry name" value="HTH_3"/>
    <property type="match status" value="1"/>
</dbReference>
<dbReference type="CDD" id="cd00093">
    <property type="entry name" value="HTH_XRE"/>
    <property type="match status" value="1"/>
</dbReference>
<dbReference type="InterPro" id="IPR001387">
    <property type="entry name" value="Cro/C1-type_HTH"/>
</dbReference>
<evidence type="ECO:0000313" key="2">
    <source>
        <dbReference type="EMBL" id="MBO0624701.1"/>
    </source>
</evidence>
<organism evidence="2 3">
    <name type="scientific">Bifidobacterium asteroides</name>
    <dbReference type="NCBI Taxonomy" id="1684"/>
    <lineage>
        <taxon>Bacteria</taxon>
        <taxon>Bacillati</taxon>
        <taxon>Actinomycetota</taxon>
        <taxon>Actinomycetes</taxon>
        <taxon>Bifidobacteriales</taxon>
        <taxon>Bifidobacteriaceae</taxon>
        <taxon>Bifidobacterium</taxon>
    </lineage>
</organism>
<keyword evidence="3" id="KW-1185">Reference proteome</keyword>
<evidence type="ECO:0000259" key="1">
    <source>
        <dbReference type="PROSITE" id="PS50943"/>
    </source>
</evidence>